<gene>
    <name evidence="3" type="ORF">C2E25_13060</name>
</gene>
<evidence type="ECO:0000313" key="3">
    <source>
        <dbReference type="EMBL" id="PNU19333.1"/>
    </source>
</evidence>
<reference evidence="3 4" key="1">
    <citation type="journal article" date="2018" name="Genome Announc.">
        <title>Genome Sequence of Geothermobacter sp. HR-1 Iron Reducer from the Loihi Seamount.</title>
        <authorList>
            <person name="Smith H."/>
            <person name="Abuyen K."/>
            <person name="Tremblay J."/>
            <person name="Savalia P."/>
            <person name="Perez-Rodriguez I."/>
            <person name="Emerson D."/>
            <person name="Tully B."/>
            <person name="Amend J."/>
        </authorList>
    </citation>
    <scope>NUCLEOTIDE SEQUENCE [LARGE SCALE GENOMIC DNA]</scope>
    <source>
        <strain evidence="3 4">HR-1</strain>
    </source>
</reference>
<dbReference type="Pfam" id="PF07228">
    <property type="entry name" value="SpoIIE"/>
    <property type="match status" value="1"/>
</dbReference>
<dbReference type="Proteomes" id="UP000236340">
    <property type="component" value="Unassembled WGS sequence"/>
</dbReference>
<dbReference type="Gene3D" id="3.60.40.10">
    <property type="entry name" value="PPM-type phosphatase domain"/>
    <property type="match status" value="1"/>
</dbReference>
<sequence>MVKGKKNGTAESCNCSFNLDLDLASGVQQLLFPKSSPVCSWSCIGIKNRMAQGVGGDYFDFITLGDGCQLIFLGDVTGHGLQASLVMGLLYGFIHRSAAQDCDPLRVLREINTFLRLFAKRSEKYDYFFSSTLFCGVINPDSLCMEYVNAGHVAPVVRRGDELFRLKPSGQPLGYFDQPELDLELFRLRSGDRLLLFTDGITEAEGRNGEQFGRRRLERLVRDHREDHLDFLDEVFASLQRFGVRDPLADDCTAIVIDMHGAFGRNDAE</sequence>
<dbReference type="GO" id="GO:0016791">
    <property type="term" value="F:phosphatase activity"/>
    <property type="evidence" value="ECO:0007669"/>
    <property type="project" value="TreeGrafter"/>
</dbReference>
<comment type="caution">
    <text evidence="3">The sequence shown here is derived from an EMBL/GenBank/DDBJ whole genome shotgun (WGS) entry which is preliminary data.</text>
</comment>
<evidence type="ECO:0000259" key="2">
    <source>
        <dbReference type="SMART" id="SM00331"/>
    </source>
</evidence>
<dbReference type="InterPro" id="IPR036457">
    <property type="entry name" value="PPM-type-like_dom_sf"/>
</dbReference>
<dbReference type="SUPFAM" id="SSF81606">
    <property type="entry name" value="PP2C-like"/>
    <property type="match status" value="1"/>
</dbReference>
<evidence type="ECO:0000313" key="4">
    <source>
        <dbReference type="Proteomes" id="UP000236340"/>
    </source>
</evidence>
<organism evidence="3 4">
    <name type="scientific">Geothermobacter hydrogeniphilus</name>
    <dbReference type="NCBI Taxonomy" id="1969733"/>
    <lineage>
        <taxon>Bacteria</taxon>
        <taxon>Pseudomonadati</taxon>
        <taxon>Thermodesulfobacteriota</taxon>
        <taxon>Desulfuromonadia</taxon>
        <taxon>Desulfuromonadales</taxon>
        <taxon>Geothermobacteraceae</taxon>
        <taxon>Geothermobacter</taxon>
    </lineage>
</organism>
<evidence type="ECO:0000256" key="1">
    <source>
        <dbReference type="ARBA" id="ARBA00022801"/>
    </source>
</evidence>
<proteinExistence type="predicted"/>
<dbReference type="SMART" id="SM00331">
    <property type="entry name" value="PP2C_SIG"/>
    <property type="match status" value="1"/>
</dbReference>
<protein>
    <submittedName>
        <fullName evidence="3">Serine/threonine-protein phosphatase</fullName>
    </submittedName>
</protein>
<dbReference type="AlphaFoldDB" id="A0A2K2H7X0"/>
<feature type="domain" description="PPM-type phosphatase" evidence="2">
    <location>
        <begin position="43"/>
        <end position="259"/>
    </location>
</feature>
<dbReference type="OrthoDB" id="20101at2"/>
<accession>A0A2K2H7X0</accession>
<dbReference type="PANTHER" id="PTHR43156">
    <property type="entry name" value="STAGE II SPORULATION PROTEIN E-RELATED"/>
    <property type="match status" value="1"/>
</dbReference>
<dbReference type="PANTHER" id="PTHR43156:SF2">
    <property type="entry name" value="STAGE II SPORULATION PROTEIN E"/>
    <property type="match status" value="1"/>
</dbReference>
<dbReference type="InterPro" id="IPR001932">
    <property type="entry name" value="PPM-type_phosphatase-like_dom"/>
</dbReference>
<dbReference type="EMBL" id="PPFX01000033">
    <property type="protein sequence ID" value="PNU19333.1"/>
    <property type="molecule type" value="Genomic_DNA"/>
</dbReference>
<dbReference type="RefSeq" id="WP_103116172.1">
    <property type="nucleotide sequence ID" value="NZ_PPFX01000033.1"/>
</dbReference>
<dbReference type="InterPro" id="IPR052016">
    <property type="entry name" value="Bact_Sigma-Reg"/>
</dbReference>
<keyword evidence="1" id="KW-0378">Hydrolase</keyword>
<name>A0A2K2H7X0_9BACT</name>